<sequence length="333" mass="36879">MGLLVNGQWQDRWYDTKATGGRFVRKDAAFRNWVTADGSAGPSGVGGFSAEAGRYHLYVSLACPWAHRTLILRALKGLEDTISVSVVNWLMLENGWTFADGPGVVPDTVNHARLLHQVYTAADPGYTGRVTVPILWDKKQGKIVNNESSEIIRMLNSAFDGIGAKAGDFYPAAQREEIDAINARVYDTVNNGVYKSGFATTQQAYEEAVVPLFDSLDWLEEKLATRRFLTGDRVTEADIRLFTTLIRFDAVYVGHFKCNLRRIADYPNLSAFTRDIYQLPGVAGTVNFAHIKRHYYESHPSVNPTGIVPLGPVQDFTAPHDRARLSDGAPPIA</sequence>
<dbReference type="InterPro" id="IPR036249">
    <property type="entry name" value="Thioredoxin-like_sf"/>
</dbReference>
<dbReference type="Proteomes" id="UP000789704">
    <property type="component" value="Unassembled WGS sequence"/>
</dbReference>
<dbReference type="Pfam" id="PF13410">
    <property type="entry name" value="GST_C_2"/>
    <property type="match status" value="1"/>
</dbReference>
<feature type="active site" description="Nucleophile" evidence="1">
    <location>
        <position position="63"/>
    </location>
</feature>
<dbReference type="InterPro" id="IPR010987">
    <property type="entry name" value="Glutathione-S-Trfase_C-like"/>
</dbReference>
<dbReference type="InterPro" id="IPR040079">
    <property type="entry name" value="Glutathione_S-Trfase"/>
</dbReference>
<dbReference type="SUPFAM" id="SSF47616">
    <property type="entry name" value="GST C-terminal domain-like"/>
    <property type="match status" value="1"/>
</dbReference>
<dbReference type="GO" id="GO:0004364">
    <property type="term" value="F:glutathione transferase activity"/>
    <property type="evidence" value="ECO:0007669"/>
    <property type="project" value="InterPro"/>
</dbReference>
<feature type="site" description="Lowers pKa of active site Cys" evidence="3">
    <location>
        <position position="252"/>
    </location>
</feature>
<dbReference type="GO" id="GO:0005737">
    <property type="term" value="C:cytoplasm"/>
    <property type="evidence" value="ECO:0007669"/>
    <property type="project" value="TreeGrafter"/>
</dbReference>
<dbReference type="InterPro" id="IPR004045">
    <property type="entry name" value="Glutathione_S-Trfase_N"/>
</dbReference>
<evidence type="ECO:0000313" key="5">
    <source>
        <dbReference type="EMBL" id="CAG4910733.1"/>
    </source>
</evidence>
<evidence type="ECO:0000256" key="1">
    <source>
        <dbReference type="PIRSR" id="PIRSR015753-1"/>
    </source>
</evidence>
<dbReference type="SUPFAM" id="SSF52833">
    <property type="entry name" value="Thioredoxin-like"/>
    <property type="match status" value="1"/>
</dbReference>
<dbReference type="InterPro" id="IPR016639">
    <property type="entry name" value="GST_Omega/GSH"/>
</dbReference>
<dbReference type="InterPro" id="IPR036282">
    <property type="entry name" value="Glutathione-S-Trfase_C_sf"/>
</dbReference>
<dbReference type="PIRSF" id="PIRSF015753">
    <property type="entry name" value="GST"/>
    <property type="match status" value="1"/>
</dbReference>
<proteinExistence type="predicted"/>
<dbReference type="EC" id="1.8.5.7" evidence="5"/>
<comment type="caution">
    <text evidence="5">The sequence shown here is derived from an EMBL/GenBank/DDBJ whole genome shotgun (WGS) entry which is preliminary data.</text>
</comment>
<dbReference type="FunFam" id="3.40.30.10:FF:000058">
    <property type="entry name" value="Glutathione S-transferase, omega"/>
    <property type="match status" value="1"/>
</dbReference>
<dbReference type="SFLD" id="SFLDS00019">
    <property type="entry name" value="Glutathione_Transferase_(cytos"/>
    <property type="match status" value="1"/>
</dbReference>
<feature type="active site" description="Proton donor/acceptor" evidence="1">
    <location>
        <position position="194"/>
    </location>
</feature>
<dbReference type="SFLD" id="SFLDG01148">
    <property type="entry name" value="Xi_(cytGST)"/>
    <property type="match status" value="1"/>
</dbReference>
<feature type="binding site" evidence="2">
    <location>
        <position position="96"/>
    </location>
    <ligand>
        <name>glutathione</name>
        <dbReference type="ChEBI" id="CHEBI:57925"/>
    </ligand>
</feature>
<dbReference type="InterPro" id="IPR047047">
    <property type="entry name" value="GST_Omega-like_C"/>
</dbReference>
<gene>
    <name evidence="5" type="primary">pcpF</name>
    <name evidence="5" type="ORF">LMG31841_03993</name>
</gene>
<keyword evidence="6" id="KW-1185">Reference proteome</keyword>
<dbReference type="PROSITE" id="PS50405">
    <property type="entry name" value="GST_CTER"/>
    <property type="match status" value="1"/>
</dbReference>
<dbReference type="FunFam" id="1.20.1050.10:FF:000019">
    <property type="entry name" value="Glutathione S-transferase, omega"/>
    <property type="match status" value="1"/>
</dbReference>
<dbReference type="RefSeq" id="WP_228880512.1">
    <property type="nucleotide sequence ID" value="NZ_CAJQYX010000005.1"/>
</dbReference>
<dbReference type="SFLD" id="SFLDG01206">
    <property type="entry name" value="Xi.1"/>
    <property type="match status" value="1"/>
</dbReference>
<feature type="binding site" evidence="2">
    <location>
        <begin position="147"/>
        <end position="148"/>
    </location>
    <ligand>
        <name>glutathione</name>
        <dbReference type="ChEBI" id="CHEBI:57925"/>
    </ligand>
</feature>
<feature type="domain" description="GST C-terminal" evidence="4">
    <location>
        <begin position="171"/>
        <end position="298"/>
    </location>
</feature>
<dbReference type="PANTHER" id="PTHR32419:SF6">
    <property type="entry name" value="GLUTATHIONE S-TRANSFERASE OMEGA-LIKE 1-RELATED"/>
    <property type="match status" value="1"/>
</dbReference>
<evidence type="ECO:0000313" key="6">
    <source>
        <dbReference type="Proteomes" id="UP000789704"/>
    </source>
</evidence>
<dbReference type="PANTHER" id="PTHR32419">
    <property type="entry name" value="GLUTATHIONYL-HYDROQUINONE REDUCTASE"/>
    <property type="match status" value="1"/>
</dbReference>
<feature type="binding site" evidence="2">
    <location>
        <begin position="129"/>
        <end position="132"/>
    </location>
    <ligand>
        <name>glutathione</name>
        <dbReference type="ChEBI" id="CHEBI:57925"/>
    </ligand>
</feature>
<dbReference type="GO" id="GO:0016491">
    <property type="term" value="F:oxidoreductase activity"/>
    <property type="evidence" value="ECO:0007669"/>
    <property type="project" value="UniProtKB-KW"/>
</dbReference>
<dbReference type="Gene3D" id="1.20.1050.10">
    <property type="match status" value="1"/>
</dbReference>
<accession>A0A9N8RY54</accession>
<evidence type="ECO:0000256" key="3">
    <source>
        <dbReference type="PIRSR" id="PIRSR015753-3"/>
    </source>
</evidence>
<dbReference type="EMBL" id="CAJQZC010000008">
    <property type="protein sequence ID" value="CAG4910733.1"/>
    <property type="molecule type" value="Genomic_DNA"/>
</dbReference>
<keyword evidence="5" id="KW-0560">Oxidoreductase</keyword>
<protein>
    <submittedName>
        <fullName evidence="5">Glutathionyl-hydroquinone reductase PcpF</fullName>
        <ecNumber evidence="5">1.8.5.7</ecNumber>
    </submittedName>
</protein>
<name>A0A9N8RY54_9BURK</name>
<evidence type="ECO:0000256" key="2">
    <source>
        <dbReference type="PIRSR" id="PIRSR015753-2"/>
    </source>
</evidence>
<dbReference type="Pfam" id="PF13409">
    <property type="entry name" value="GST_N_2"/>
    <property type="match status" value="1"/>
</dbReference>
<organism evidence="5 6">
    <name type="scientific">Paraburkholderia saeva</name>
    <dbReference type="NCBI Taxonomy" id="2777537"/>
    <lineage>
        <taxon>Bacteria</taxon>
        <taxon>Pseudomonadati</taxon>
        <taxon>Pseudomonadota</taxon>
        <taxon>Betaproteobacteria</taxon>
        <taxon>Burkholderiales</taxon>
        <taxon>Burkholderiaceae</taxon>
        <taxon>Paraburkholderia</taxon>
    </lineage>
</organism>
<dbReference type="Gene3D" id="3.40.30.10">
    <property type="entry name" value="Glutaredoxin"/>
    <property type="match status" value="1"/>
</dbReference>
<dbReference type="AlphaFoldDB" id="A0A9N8RY54"/>
<feature type="site" description="Lowers pKa of active site Cys" evidence="3">
    <location>
        <position position="295"/>
    </location>
</feature>
<evidence type="ECO:0000259" key="4">
    <source>
        <dbReference type="PROSITE" id="PS50405"/>
    </source>
</evidence>
<reference evidence="5" key="1">
    <citation type="submission" date="2021-04" db="EMBL/GenBank/DDBJ databases">
        <authorList>
            <person name="Vanwijnsberghe S."/>
        </authorList>
    </citation>
    <scope>NUCLEOTIDE SEQUENCE</scope>
    <source>
        <strain evidence="5">LMG 31841</strain>
    </source>
</reference>
<dbReference type="CDD" id="cd03190">
    <property type="entry name" value="GST_C_Omega_like"/>
    <property type="match status" value="1"/>
</dbReference>